<protein>
    <submittedName>
        <fullName evidence="1">Uncharacterized protein</fullName>
    </submittedName>
</protein>
<organism evidence="1 2">
    <name type="scientific">Aquarana catesbeiana</name>
    <name type="common">American bullfrog</name>
    <name type="synonym">Rana catesbeiana</name>
    <dbReference type="NCBI Taxonomy" id="8400"/>
    <lineage>
        <taxon>Eukaryota</taxon>
        <taxon>Metazoa</taxon>
        <taxon>Chordata</taxon>
        <taxon>Craniata</taxon>
        <taxon>Vertebrata</taxon>
        <taxon>Euteleostomi</taxon>
        <taxon>Amphibia</taxon>
        <taxon>Batrachia</taxon>
        <taxon>Anura</taxon>
        <taxon>Neobatrachia</taxon>
        <taxon>Ranoidea</taxon>
        <taxon>Ranidae</taxon>
        <taxon>Aquarana</taxon>
    </lineage>
</organism>
<dbReference type="Proteomes" id="UP000228934">
    <property type="component" value="Unassembled WGS sequence"/>
</dbReference>
<evidence type="ECO:0000313" key="1">
    <source>
        <dbReference type="EMBL" id="PIO39107.1"/>
    </source>
</evidence>
<keyword evidence="2" id="KW-1185">Reference proteome</keyword>
<name>A0A2G9SG59_AQUCT</name>
<evidence type="ECO:0000313" key="2">
    <source>
        <dbReference type="Proteomes" id="UP000228934"/>
    </source>
</evidence>
<accession>A0A2G9SG59</accession>
<dbReference type="OrthoDB" id="299997at2759"/>
<dbReference type="EMBL" id="KV924298">
    <property type="protein sequence ID" value="PIO39107.1"/>
    <property type="molecule type" value="Genomic_DNA"/>
</dbReference>
<proteinExistence type="predicted"/>
<sequence length="87" mass="9943">MFYISFSGGCQCKGQREELQPSKETSIVIPCPQEKMKIKRNVCVREPGAVIFHSSCKDLLCIILITLMLNIFIQQSCVFMEVYKMSC</sequence>
<gene>
    <name evidence="1" type="ORF">AB205_0114290</name>
</gene>
<dbReference type="AlphaFoldDB" id="A0A2G9SG59"/>
<reference evidence="2" key="1">
    <citation type="journal article" date="2017" name="Nat. Commun.">
        <title>The North American bullfrog draft genome provides insight into hormonal regulation of long noncoding RNA.</title>
        <authorList>
            <person name="Hammond S.A."/>
            <person name="Warren R.L."/>
            <person name="Vandervalk B.P."/>
            <person name="Kucuk E."/>
            <person name="Khan H."/>
            <person name="Gibb E.A."/>
            <person name="Pandoh P."/>
            <person name="Kirk H."/>
            <person name="Zhao Y."/>
            <person name="Jones M."/>
            <person name="Mungall A.J."/>
            <person name="Coope R."/>
            <person name="Pleasance S."/>
            <person name="Moore R.A."/>
            <person name="Holt R.A."/>
            <person name="Round J.M."/>
            <person name="Ohora S."/>
            <person name="Walle B.V."/>
            <person name="Veldhoen N."/>
            <person name="Helbing C.C."/>
            <person name="Birol I."/>
        </authorList>
    </citation>
    <scope>NUCLEOTIDE SEQUENCE [LARGE SCALE GENOMIC DNA]</scope>
</reference>